<protein>
    <submittedName>
        <fullName evidence="1">Uncharacterized protein</fullName>
    </submittedName>
</protein>
<sequence>MAFIHLGVTFLGIFEYNLQYQLPLTCGWGWSLHINAASVFAVLSLYLEPISGPLSIYIHSICKLSALVINVASANLTFVHTNFSSCSCN</sequence>
<keyword evidence="2" id="KW-1185">Reference proteome</keyword>
<dbReference type="InParanoid" id="A0A3Q7FUB9"/>
<evidence type="ECO:0000313" key="2">
    <source>
        <dbReference type="Proteomes" id="UP000004994"/>
    </source>
</evidence>
<dbReference type="PaxDb" id="4081-Solyc03g118300.1.1"/>
<dbReference type="Gramene" id="Solyc03g118300.1.1">
    <property type="protein sequence ID" value="Solyc03g118300.1.1.1"/>
    <property type="gene ID" value="Solyc03g118300.1"/>
</dbReference>
<proteinExistence type="predicted"/>
<reference evidence="1" key="1">
    <citation type="journal article" date="2012" name="Nature">
        <title>The tomato genome sequence provides insights into fleshy fruit evolution.</title>
        <authorList>
            <consortium name="Tomato Genome Consortium"/>
        </authorList>
    </citation>
    <scope>NUCLEOTIDE SEQUENCE [LARGE SCALE GENOMIC DNA]</scope>
    <source>
        <strain evidence="1">cv. Heinz 1706</strain>
    </source>
</reference>
<reference evidence="1" key="2">
    <citation type="submission" date="2019-01" db="UniProtKB">
        <authorList>
            <consortium name="EnsemblPlants"/>
        </authorList>
    </citation>
    <scope>IDENTIFICATION</scope>
    <source>
        <strain evidence="1">cv. Heinz 1706</strain>
    </source>
</reference>
<name>A0A3Q7FUB9_SOLLC</name>
<evidence type="ECO:0000313" key="1">
    <source>
        <dbReference type="EnsemblPlants" id="Solyc03g118300.1.1.1"/>
    </source>
</evidence>
<dbReference type="Proteomes" id="UP000004994">
    <property type="component" value="Chromosome 3"/>
</dbReference>
<accession>A0A3Q7FUB9</accession>
<dbReference type="EnsemblPlants" id="Solyc03g118300.1.1">
    <property type="protein sequence ID" value="Solyc03g118300.1.1.1"/>
    <property type="gene ID" value="Solyc03g118300.1"/>
</dbReference>
<organism evidence="1">
    <name type="scientific">Solanum lycopersicum</name>
    <name type="common">Tomato</name>
    <name type="synonym">Lycopersicon esculentum</name>
    <dbReference type="NCBI Taxonomy" id="4081"/>
    <lineage>
        <taxon>Eukaryota</taxon>
        <taxon>Viridiplantae</taxon>
        <taxon>Streptophyta</taxon>
        <taxon>Embryophyta</taxon>
        <taxon>Tracheophyta</taxon>
        <taxon>Spermatophyta</taxon>
        <taxon>Magnoliopsida</taxon>
        <taxon>eudicotyledons</taxon>
        <taxon>Gunneridae</taxon>
        <taxon>Pentapetalae</taxon>
        <taxon>asterids</taxon>
        <taxon>lamiids</taxon>
        <taxon>Solanales</taxon>
        <taxon>Solanaceae</taxon>
        <taxon>Solanoideae</taxon>
        <taxon>Solaneae</taxon>
        <taxon>Solanum</taxon>
        <taxon>Solanum subgen. Lycopersicon</taxon>
    </lineage>
</organism>
<dbReference type="AlphaFoldDB" id="A0A3Q7FUB9"/>